<dbReference type="SUPFAM" id="SSF52540">
    <property type="entry name" value="P-loop containing nucleoside triphosphate hydrolases"/>
    <property type="match status" value="1"/>
</dbReference>
<dbReference type="AlphaFoldDB" id="B9M5Y1"/>
<evidence type="ECO:0000256" key="2">
    <source>
        <dbReference type="ARBA" id="ARBA00022490"/>
    </source>
</evidence>
<dbReference type="KEGG" id="geo:Geob_1604"/>
<evidence type="ECO:0000256" key="6">
    <source>
        <dbReference type="ARBA" id="ARBA00022840"/>
    </source>
</evidence>
<dbReference type="PROSITE" id="PS51219">
    <property type="entry name" value="DPCK"/>
    <property type="match status" value="1"/>
</dbReference>
<dbReference type="PANTHER" id="PTHR10695">
    <property type="entry name" value="DEPHOSPHO-COA KINASE-RELATED"/>
    <property type="match status" value="1"/>
</dbReference>
<evidence type="ECO:0000256" key="8">
    <source>
        <dbReference type="HAMAP-Rule" id="MF_00376"/>
    </source>
</evidence>
<dbReference type="HAMAP" id="MF_00376">
    <property type="entry name" value="Dephospho_CoA_kinase"/>
    <property type="match status" value="1"/>
</dbReference>
<gene>
    <name evidence="8" type="primary">coaE</name>
    <name evidence="10" type="ordered locus">Geob_1604</name>
</gene>
<evidence type="ECO:0000256" key="7">
    <source>
        <dbReference type="ARBA" id="ARBA00022993"/>
    </source>
</evidence>
<dbReference type="InterPro" id="IPR027417">
    <property type="entry name" value="P-loop_NTPase"/>
</dbReference>
<dbReference type="PANTHER" id="PTHR10695:SF46">
    <property type="entry name" value="BIFUNCTIONAL COENZYME A SYNTHASE-RELATED"/>
    <property type="match status" value="1"/>
</dbReference>
<dbReference type="EMBL" id="CP001390">
    <property type="protein sequence ID" value="ACM19962.1"/>
    <property type="molecule type" value="Genomic_DNA"/>
</dbReference>
<dbReference type="GO" id="GO:0005737">
    <property type="term" value="C:cytoplasm"/>
    <property type="evidence" value="ECO:0007669"/>
    <property type="project" value="UniProtKB-SubCell"/>
</dbReference>
<evidence type="ECO:0000313" key="11">
    <source>
        <dbReference type="Proteomes" id="UP000007721"/>
    </source>
</evidence>
<proteinExistence type="inferred from homology"/>
<keyword evidence="11" id="KW-1185">Reference proteome</keyword>
<keyword evidence="4 8" id="KW-0547">Nucleotide-binding</keyword>
<comment type="function">
    <text evidence="8">Catalyzes the phosphorylation of the 3'-hydroxyl group of dephosphocoenzyme A to form coenzyme A.</text>
</comment>
<keyword evidence="5 8" id="KW-0418">Kinase</keyword>
<dbReference type="Proteomes" id="UP000007721">
    <property type="component" value="Chromosome"/>
</dbReference>
<dbReference type="CDD" id="cd02022">
    <property type="entry name" value="DPCK"/>
    <property type="match status" value="1"/>
</dbReference>
<sequence>MRIIGLTGGIASGKSTVAELLKDMGIPVIDADQLSRQVMIPGESAYNAIVSEFGTSILNSDLTINRTALGKVIFADPAARLRLEAITHPAIRRRAEEELLQLKQTGARIVIYMAPLLIEAGATSRVDEIWVVYVDRETQLKRVMARDQVTMEEAQQKIAAQMPMEVKKLHGSVVIDNRGSKKELATLVRELWEREVLQKQQ</sequence>
<dbReference type="GO" id="GO:0004140">
    <property type="term" value="F:dephospho-CoA kinase activity"/>
    <property type="evidence" value="ECO:0007669"/>
    <property type="project" value="UniProtKB-UniRule"/>
</dbReference>
<comment type="subcellular location">
    <subcellularLocation>
        <location evidence="8">Cytoplasm</location>
    </subcellularLocation>
</comment>
<dbReference type="RefSeq" id="WP_012646691.1">
    <property type="nucleotide sequence ID" value="NC_011979.1"/>
</dbReference>
<comment type="similarity">
    <text evidence="1 8">Belongs to the CoaE family.</text>
</comment>
<evidence type="ECO:0000313" key="10">
    <source>
        <dbReference type="EMBL" id="ACM19962.1"/>
    </source>
</evidence>
<evidence type="ECO:0000256" key="4">
    <source>
        <dbReference type="ARBA" id="ARBA00022741"/>
    </source>
</evidence>
<evidence type="ECO:0000256" key="1">
    <source>
        <dbReference type="ARBA" id="ARBA00009018"/>
    </source>
</evidence>
<dbReference type="FunFam" id="3.40.50.300:FF:000991">
    <property type="entry name" value="Dephospho-CoA kinase"/>
    <property type="match status" value="1"/>
</dbReference>
<evidence type="ECO:0000256" key="3">
    <source>
        <dbReference type="ARBA" id="ARBA00022679"/>
    </source>
</evidence>
<keyword evidence="6 8" id="KW-0067">ATP-binding</keyword>
<evidence type="ECO:0000256" key="9">
    <source>
        <dbReference type="NCBIfam" id="TIGR00152"/>
    </source>
</evidence>
<dbReference type="EC" id="2.7.1.24" evidence="8 9"/>
<dbReference type="GO" id="GO:0005524">
    <property type="term" value="F:ATP binding"/>
    <property type="evidence" value="ECO:0007669"/>
    <property type="project" value="UniProtKB-UniRule"/>
</dbReference>
<dbReference type="STRING" id="316067.Geob_1604"/>
<comment type="catalytic activity">
    <reaction evidence="8">
        <text>3'-dephospho-CoA + ATP = ADP + CoA + H(+)</text>
        <dbReference type="Rhea" id="RHEA:18245"/>
        <dbReference type="ChEBI" id="CHEBI:15378"/>
        <dbReference type="ChEBI" id="CHEBI:30616"/>
        <dbReference type="ChEBI" id="CHEBI:57287"/>
        <dbReference type="ChEBI" id="CHEBI:57328"/>
        <dbReference type="ChEBI" id="CHEBI:456216"/>
        <dbReference type="EC" id="2.7.1.24"/>
    </reaction>
</comment>
<keyword evidence="2 8" id="KW-0963">Cytoplasm</keyword>
<dbReference type="UniPathway" id="UPA00241">
    <property type="reaction ID" value="UER00356"/>
</dbReference>
<name>B9M5Y1_GEODF</name>
<evidence type="ECO:0000256" key="5">
    <source>
        <dbReference type="ARBA" id="ARBA00022777"/>
    </source>
</evidence>
<dbReference type="NCBIfam" id="TIGR00152">
    <property type="entry name" value="dephospho-CoA kinase"/>
    <property type="match status" value="1"/>
</dbReference>
<organism evidence="10 11">
    <name type="scientific">Geotalea daltonii (strain DSM 22248 / JCM 15807 / FRC-32)</name>
    <name type="common">Geobacter daltonii</name>
    <dbReference type="NCBI Taxonomy" id="316067"/>
    <lineage>
        <taxon>Bacteria</taxon>
        <taxon>Pseudomonadati</taxon>
        <taxon>Thermodesulfobacteriota</taxon>
        <taxon>Desulfuromonadia</taxon>
        <taxon>Geobacterales</taxon>
        <taxon>Geobacteraceae</taxon>
        <taxon>Geotalea</taxon>
    </lineage>
</organism>
<dbReference type="InterPro" id="IPR001977">
    <property type="entry name" value="Depp_CoAkinase"/>
</dbReference>
<dbReference type="OrthoDB" id="9812943at2"/>
<dbReference type="GO" id="GO:0015937">
    <property type="term" value="P:coenzyme A biosynthetic process"/>
    <property type="evidence" value="ECO:0007669"/>
    <property type="project" value="UniProtKB-UniRule"/>
</dbReference>
<dbReference type="eggNOG" id="COG0237">
    <property type="taxonomic scope" value="Bacteria"/>
</dbReference>
<comment type="pathway">
    <text evidence="8">Cofactor biosynthesis; coenzyme A biosynthesis; CoA from (R)-pantothenate: step 5/5.</text>
</comment>
<feature type="binding site" evidence="8">
    <location>
        <begin position="11"/>
        <end position="16"/>
    </location>
    <ligand>
        <name>ATP</name>
        <dbReference type="ChEBI" id="CHEBI:30616"/>
    </ligand>
</feature>
<protein>
    <recommendedName>
        <fullName evidence="8 9">Dephospho-CoA kinase</fullName>
        <ecNumber evidence="8 9">2.7.1.24</ecNumber>
    </recommendedName>
    <alternativeName>
        <fullName evidence="8">Dephosphocoenzyme A kinase</fullName>
    </alternativeName>
</protein>
<dbReference type="HOGENOM" id="CLU_057180_0_0_7"/>
<keyword evidence="7 8" id="KW-0173">Coenzyme A biosynthesis</keyword>
<dbReference type="Pfam" id="PF01121">
    <property type="entry name" value="CoaE"/>
    <property type="match status" value="1"/>
</dbReference>
<dbReference type="Gene3D" id="3.40.50.300">
    <property type="entry name" value="P-loop containing nucleotide triphosphate hydrolases"/>
    <property type="match status" value="1"/>
</dbReference>
<accession>B9M5Y1</accession>
<reference evidence="10 11" key="1">
    <citation type="submission" date="2009-01" db="EMBL/GenBank/DDBJ databases">
        <title>Complete sequence of Geobacter sp. FRC-32.</title>
        <authorList>
            <consortium name="US DOE Joint Genome Institute"/>
            <person name="Lucas S."/>
            <person name="Copeland A."/>
            <person name="Lapidus A."/>
            <person name="Glavina del Rio T."/>
            <person name="Dalin E."/>
            <person name="Tice H."/>
            <person name="Bruce D."/>
            <person name="Goodwin L."/>
            <person name="Pitluck S."/>
            <person name="Saunders E."/>
            <person name="Brettin T."/>
            <person name="Detter J.C."/>
            <person name="Han C."/>
            <person name="Larimer F."/>
            <person name="Land M."/>
            <person name="Hauser L."/>
            <person name="Kyrpides N."/>
            <person name="Ovchinnikova G."/>
            <person name="Kostka J."/>
            <person name="Richardson P."/>
        </authorList>
    </citation>
    <scope>NUCLEOTIDE SEQUENCE [LARGE SCALE GENOMIC DNA]</scope>
    <source>
        <strain evidence="11">DSM 22248 / JCM 15807 / FRC-32</strain>
    </source>
</reference>
<keyword evidence="3 8" id="KW-0808">Transferase</keyword>